<dbReference type="Proteomes" id="UP000053447">
    <property type="component" value="Unassembled WGS sequence"/>
</dbReference>
<dbReference type="EMBL" id="LFWA01000006">
    <property type="protein sequence ID" value="KTW30932.1"/>
    <property type="molecule type" value="Genomic_DNA"/>
</dbReference>
<dbReference type="AlphaFoldDB" id="A0A0W4ZRD6"/>
<dbReference type="RefSeq" id="XP_018229922.1">
    <property type="nucleotide sequence ID" value="XM_018373747.1"/>
</dbReference>
<accession>A0A0W4ZRD6</accession>
<dbReference type="OrthoDB" id="5421175at2759"/>
<keyword evidence="2" id="KW-1185">Reference proteome</keyword>
<gene>
    <name evidence="1" type="ORF">T551_01484</name>
</gene>
<proteinExistence type="predicted"/>
<sequence length="105" mass="12484">MKKTEKSLKLKSSSDKKVSEKISLKKNNLNTINQAVHSSKHDDHLNTFLHRKHKIKKLKKKGIHLLEKNNPVLAPPMELSLHNLKHTWLYKKKRIERRNVYKRFA</sequence>
<reference evidence="2" key="1">
    <citation type="journal article" date="2016" name="Nat. Commun.">
        <title>Genome analysis of three Pneumocystis species reveals adaptation mechanisms to life exclusively in mammalian hosts.</title>
        <authorList>
            <person name="Ma L."/>
            <person name="Chen Z."/>
            <person name="Huang D.W."/>
            <person name="Kutty G."/>
            <person name="Ishihara M."/>
            <person name="Wang H."/>
            <person name="Abouelleil A."/>
            <person name="Bishop L."/>
            <person name="Davey E."/>
            <person name="Deng R."/>
            <person name="Deng X."/>
            <person name="Fan L."/>
            <person name="Fantoni G."/>
            <person name="Fitzgerald M."/>
            <person name="Gogineni E."/>
            <person name="Goldberg J.M."/>
            <person name="Handley G."/>
            <person name="Hu X."/>
            <person name="Huber C."/>
            <person name="Jiao X."/>
            <person name="Jones K."/>
            <person name="Levin J.Z."/>
            <person name="Liu Y."/>
            <person name="Macdonald P."/>
            <person name="Melnikov A."/>
            <person name="Raley C."/>
            <person name="Sassi M."/>
            <person name="Sherman B.T."/>
            <person name="Song X."/>
            <person name="Sykes S."/>
            <person name="Tran B."/>
            <person name="Walsh L."/>
            <person name="Xia Y."/>
            <person name="Yang J."/>
            <person name="Young S."/>
            <person name="Zeng Q."/>
            <person name="Zheng X."/>
            <person name="Stephens R."/>
            <person name="Nusbaum C."/>
            <person name="Birren B.W."/>
            <person name="Azadi P."/>
            <person name="Lempicki R.A."/>
            <person name="Cuomo C.A."/>
            <person name="Kovacs J.A."/>
        </authorList>
    </citation>
    <scope>NUCLEOTIDE SEQUENCE [LARGE SCALE GENOMIC DNA]</scope>
    <source>
        <strain evidence="2">RU7</strain>
    </source>
</reference>
<name>A0A0W4ZRD6_PNEJ7</name>
<dbReference type="VEuPathDB" id="FungiDB:T551_01484"/>
<evidence type="ECO:0000313" key="1">
    <source>
        <dbReference type="EMBL" id="KTW30932.1"/>
    </source>
</evidence>
<evidence type="ECO:0000313" key="2">
    <source>
        <dbReference type="Proteomes" id="UP000053447"/>
    </source>
</evidence>
<dbReference type="GeneID" id="28940002"/>
<organism evidence="1 2">
    <name type="scientific">Pneumocystis jirovecii (strain RU7)</name>
    <name type="common">Human pneumocystis pneumonia agent</name>
    <dbReference type="NCBI Taxonomy" id="1408657"/>
    <lineage>
        <taxon>Eukaryota</taxon>
        <taxon>Fungi</taxon>
        <taxon>Dikarya</taxon>
        <taxon>Ascomycota</taxon>
        <taxon>Taphrinomycotina</taxon>
        <taxon>Pneumocystomycetes</taxon>
        <taxon>Pneumocystaceae</taxon>
        <taxon>Pneumocystis</taxon>
    </lineage>
</organism>
<protein>
    <submittedName>
        <fullName evidence="1">Uncharacterized protein</fullName>
    </submittedName>
</protein>
<comment type="caution">
    <text evidence="1">The sequence shown here is derived from an EMBL/GenBank/DDBJ whole genome shotgun (WGS) entry which is preliminary data.</text>
</comment>